<proteinExistence type="predicted"/>
<evidence type="ECO:0000313" key="3">
    <source>
        <dbReference type="EMBL" id="CAD8289209.1"/>
    </source>
</evidence>
<accession>A0A6U2FCS2</accession>
<reference evidence="3" key="1">
    <citation type="submission" date="2021-01" db="EMBL/GenBank/DDBJ databases">
        <authorList>
            <person name="Corre E."/>
            <person name="Pelletier E."/>
            <person name="Niang G."/>
            <person name="Scheremetjew M."/>
            <person name="Finn R."/>
            <person name="Kale V."/>
            <person name="Holt S."/>
            <person name="Cochrane G."/>
            <person name="Meng A."/>
            <person name="Brown T."/>
            <person name="Cohen L."/>
        </authorList>
    </citation>
    <scope>NUCLEOTIDE SEQUENCE</scope>
    <source>
        <strain evidence="3">CCMP219</strain>
    </source>
</reference>
<keyword evidence="2" id="KW-0732">Signal</keyword>
<feature type="chain" id="PRO_5036191969" evidence="2">
    <location>
        <begin position="26"/>
        <end position="675"/>
    </location>
</feature>
<organism evidence="3">
    <name type="scientific">Chlamydomonas euryale</name>
    <dbReference type="NCBI Taxonomy" id="1486919"/>
    <lineage>
        <taxon>Eukaryota</taxon>
        <taxon>Viridiplantae</taxon>
        <taxon>Chlorophyta</taxon>
        <taxon>core chlorophytes</taxon>
        <taxon>Chlorophyceae</taxon>
        <taxon>CS clade</taxon>
        <taxon>Chlamydomonadales</taxon>
        <taxon>Chlamydomonadaceae</taxon>
        <taxon>Chlamydomonas</taxon>
    </lineage>
</organism>
<dbReference type="EMBL" id="HBEC01019715">
    <property type="protein sequence ID" value="CAD8289211.1"/>
    <property type="molecule type" value="Transcribed_RNA"/>
</dbReference>
<evidence type="ECO:0000313" key="4">
    <source>
        <dbReference type="EMBL" id="CAD8289211.1"/>
    </source>
</evidence>
<feature type="region of interest" description="Disordered" evidence="1">
    <location>
        <begin position="26"/>
        <end position="45"/>
    </location>
</feature>
<sequence>MRSVGVVVFAVHLFLLANMADPSTSDVGTNMPSAKRPCTTPASGAGRMVRNGHVALIGMLFPGGSNECSMCGIDNSTWRSKTRHIKRCRILRAYVFSSDDDDSSLGNTNTADAEDPSPITEDTPIHTDLDADNPEQPDKDNAVVDDGDDEAFADAANFINGDLQDDFDMSCDEDMDMDNFFMEDVELDGMTEVMEDDASHLQFFQDNMDSPVHGAGTNVTVRLLIYQLLAWKSTHHVTNAAFTALLKFLQGSLLPSGNIMPPSLYLMTKLIGVPSLQVFERQACIQDHWVWPHLRRSDWKHHVDDQCPKCDCPRFKTRKLANGNLQIKPSKAWYDFGAHNIIADLSQDPQFIQAACAGMTPGERQSPFFASAEGTRYAEWAKTASHDMHDFFDPALNACWEIGGDAGQLFTTALHSTALIVMRCASIPYALKGQLNWSRPLIIISGPGEVKDIRPYFADTIKFFIEHAAGAAKYIGRHHWLTGAYGDAPFRAKLASWLGSGAYLGCGYCSFNGTWLEKHVRFMGYWEEAKQKYTNEGHPDSGFSNGFKLSDQDLCSRGEAAEVAITQNQGSTVNLIGARGKSVFANLPYVHHKNFFVLSIFHALLYGIASDFLNVIFGDLKQGEEVPSWKVHKPGRTIIAKQQACITAISEYGHAHSSVLHKRQYWTMDEYLHFF</sequence>
<dbReference type="EMBL" id="HBEC01019713">
    <property type="protein sequence ID" value="CAD8289209.1"/>
    <property type="molecule type" value="Transcribed_RNA"/>
</dbReference>
<name>A0A6U2FCS2_9CHLO</name>
<feature type="signal peptide" evidence="2">
    <location>
        <begin position="1"/>
        <end position="25"/>
    </location>
</feature>
<evidence type="ECO:0000256" key="2">
    <source>
        <dbReference type="SAM" id="SignalP"/>
    </source>
</evidence>
<feature type="region of interest" description="Disordered" evidence="1">
    <location>
        <begin position="100"/>
        <end position="146"/>
    </location>
</feature>
<protein>
    <submittedName>
        <fullName evidence="3">Uncharacterized protein</fullName>
    </submittedName>
</protein>
<gene>
    <name evidence="3" type="ORF">CEUR00632_LOCUS9248</name>
    <name evidence="4" type="ORF">CEUR00632_LOCUS9250</name>
</gene>
<dbReference type="AlphaFoldDB" id="A0A6U2FCS2"/>
<evidence type="ECO:0000256" key="1">
    <source>
        <dbReference type="SAM" id="MobiDB-lite"/>
    </source>
</evidence>